<dbReference type="Pfam" id="PF07172">
    <property type="entry name" value="GRP"/>
    <property type="match status" value="1"/>
</dbReference>
<keyword evidence="3" id="KW-1185">Reference proteome</keyword>
<proteinExistence type="predicted"/>
<name>A0A067E931_CITSI</name>
<dbReference type="EMBL" id="KK785052">
    <property type="protein sequence ID" value="KDO51593.1"/>
    <property type="molecule type" value="Genomic_DNA"/>
</dbReference>
<feature type="signal peptide" evidence="1">
    <location>
        <begin position="1"/>
        <end position="25"/>
    </location>
</feature>
<sequence>MGSKIILLLGLAMALVLLTSSEVAARNLAETSTNMRKAEAATKNTFVKFIPSLYSPVGCPSFSAAKKC</sequence>
<evidence type="ECO:0000313" key="2">
    <source>
        <dbReference type="EMBL" id="KDO51593.1"/>
    </source>
</evidence>
<reference evidence="2 3" key="1">
    <citation type="submission" date="2014-04" db="EMBL/GenBank/DDBJ databases">
        <authorList>
            <consortium name="International Citrus Genome Consortium"/>
            <person name="Gmitter F."/>
            <person name="Chen C."/>
            <person name="Farmerie W."/>
            <person name="Harkins T."/>
            <person name="Desany B."/>
            <person name="Mohiuddin M."/>
            <person name="Kodira C."/>
            <person name="Borodovsky M."/>
            <person name="Lomsadze A."/>
            <person name="Burns P."/>
            <person name="Jenkins J."/>
            <person name="Prochnik S."/>
            <person name="Shu S."/>
            <person name="Chapman J."/>
            <person name="Pitluck S."/>
            <person name="Schmutz J."/>
            <person name="Rokhsar D."/>
        </authorList>
    </citation>
    <scope>NUCLEOTIDE SEQUENCE</scope>
</reference>
<accession>A0A067E931</accession>
<evidence type="ECO:0000256" key="1">
    <source>
        <dbReference type="SAM" id="SignalP"/>
    </source>
</evidence>
<protein>
    <submittedName>
        <fullName evidence="2">Uncharacterized protein</fullName>
    </submittedName>
</protein>
<feature type="chain" id="PRO_5001636182" evidence="1">
    <location>
        <begin position="26"/>
        <end position="68"/>
    </location>
</feature>
<dbReference type="Proteomes" id="UP000027120">
    <property type="component" value="Unassembled WGS sequence"/>
</dbReference>
<dbReference type="AlphaFoldDB" id="A0A067E931"/>
<dbReference type="InterPro" id="IPR010800">
    <property type="entry name" value="GRP"/>
</dbReference>
<keyword evidence="1" id="KW-0732">Signal</keyword>
<organism evidence="2 3">
    <name type="scientific">Citrus sinensis</name>
    <name type="common">Sweet orange</name>
    <name type="synonym">Citrus aurantium var. sinensis</name>
    <dbReference type="NCBI Taxonomy" id="2711"/>
    <lineage>
        <taxon>Eukaryota</taxon>
        <taxon>Viridiplantae</taxon>
        <taxon>Streptophyta</taxon>
        <taxon>Embryophyta</taxon>
        <taxon>Tracheophyta</taxon>
        <taxon>Spermatophyta</taxon>
        <taxon>Magnoliopsida</taxon>
        <taxon>eudicotyledons</taxon>
        <taxon>Gunneridae</taxon>
        <taxon>Pentapetalae</taxon>
        <taxon>rosids</taxon>
        <taxon>malvids</taxon>
        <taxon>Sapindales</taxon>
        <taxon>Rutaceae</taxon>
        <taxon>Aurantioideae</taxon>
        <taxon>Citrus</taxon>
    </lineage>
</organism>
<gene>
    <name evidence="2" type="ORF">CISIN_1g045664mg</name>
</gene>
<evidence type="ECO:0000313" key="3">
    <source>
        <dbReference type="Proteomes" id="UP000027120"/>
    </source>
</evidence>